<accession>A0A0W8G6L3</accession>
<dbReference type="InterPro" id="IPR050625">
    <property type="entry name" value="ParA/MinD_ATPase"/>
</dbReference>
<proteinExistence type="predicted"/>
<dbReference type="GO" id="GO:0051782">
    <property type="term" value="P:negative regulation of cell division"/>
    <property type="evidence" value="ECO:0007669"/>
    <property type="project" value="TreeGrafter"/>
</dbReference>
<dbReference type="InterPro" id="IPR027417">
    <property type="entry name" value="P-loop_NTPase"/>
</dbReference>
<protein>
    <submittedName>
        <fullName evidence="4">Co dehydrogenase accessory protein cooc (Nickel insertion)</fullName>
    </submittedName>
</protein>
<organism evidence="4">
    <name type="scientific">hydrocarbon metagenome</name>
    <dbReference type="NCBI Taxonomy" id="938273"/>
    <lineage>
        <taxon>unclassified sequences</taxon>
        <taxon>metagenomes</taxon>
        <taxon>ecological metagenomes</taxon>
    </lineage>
</organism>
<feature type="domain" description="CobQ/CobB/MinD/ParA nucleotide binding" evidence="3">
    <location>
        <begin position="4"/>
        <end position="188"/>
    </location>
</feature>
<dbReference type="AlphaFoldDB" id="A0A0W8G6L3"/>
<evidence type="ECO:0000256" key="1">
    <source>
        <dbReference type="ARBA" id="ARBA00022741"/>
    </source>
</evidence>
<comment type="caution">
    <text evidence="4">The sequence shown here is derived from an EMBL/GenBank/DDBJ whole genome shotgun (WGS) entry which is preliminary data.</text>
</comment>
<dbReference type="PANTHER" id="PTHR43384:SF6">
    <property type="entry name" value="SEPTUM SITE-DETERMINING PROTEIN MIND HOMOLOG, CHLOROPLASTIC"/>
    <property type="match status" value="1"/>
</dbReference>
<dbReference type="EMBL" id="LNQE01000176">
    <property type="protein sequence ID" value="KUG28789.1"/>
    <property type="molecule type" value="Genomic_DNA"/>
</dbReference>
<dbReference type="InterPro" id="IPR002586">
    <property type="entry name" value="CobQ/CobB/MinD/ParA_Nub-bd_dom"/>
</dbReference>
<dbReference type="Gene3D" id="3.40.50.300">
    <property type="entry name" value="P-loop containing nucleotide triphosphate hydrolases"/>
    <property type="match status" value="1"/>
</dbReference>
<keyword evidence="2" id="KW-0067">ATP-binding</keyword>
<dbReference type="PANTHER" id="PTHR43384">
    <property type="entry name" value="SEPTUM SITE-DETERMINING PROTEIN MIND HOMOLOG, CHLOROPLASTIC-RELATED"/>
    <property type="match status" value="1"/>
</dbReference>
<name>A0A0W8G6L3_9ZZZZ</name>
<gene>
    <name evidence="4" type="ORF">ASZ90_001341</name>
</gene>
<evidence type="ECO:0000259" key="3">
    <source>
        <dbReference type="Pfam" id="PF01656"/>
    </source>
</evidence>
<dbReference type="SUPFAM" id="SSF52540">
    <property type="entry name" value="P-loop containing nucleoside triphosphate hydrolases"/>
    <property type="match status" value="1"/>
</dbReference>
<dbReference type="GO" id="GO:0009898">
    <property type="term" value="C:cytoplasmic side of plasma membrane"/>
    <property type="evidence" value="ECO:0007669"/>
    <property type="project" value="TreeGrafter"/>
</dbReference>
<reference evidence="4" key="1">
    <citation type="journal article" date="2015" name="Proc. Natl. Acad. Sci. U.S.A.">
        <title>Networks of energetic and metabolic interactions define dynamics in microbial communities.</title>
        <authorList>
            <person name="Embree M."/>
            <person name="Liu J.K."/>
            <person name="Al-Bassam M.M."/>
            <person name="Zengler K."/>
        </authorList>
    </citation>
    <scope>NUCLEOTIDE SEQUENCE</scope>
</reference>
<dbReference type="Pfam" id="PF01656">
    <property type="entry name" value="CbiA"/>
    <property type="match status" value="1"/>
</dbReference>
<dbReference type="GO" id="GO:0005829">
    <property type="term" value="C:cytosol"/>
    <property type="evidence" value="ECO:0007669"/>
    <property type="project" value="TreeGrafter"/>
</dbReference>
<keyword evidence="1" id="KW-0547">Nucleotide-binding</keyword>
<sequence length="264" mass="26572">MKLAVAGKGGVGKTTIAAWLGDHLARQGRDTWLVDADTALSLGAAMGLEPAAIPAPLIGDADLIRSRVGTGMISLTPEVADLPERLCVPAGAARLLVMGSVAGAGGGCACEANALLKALVSHLILERDQWLVVDLEAGVEHLGRGTVAGVDGLVVVSEPSFRGLSVAARVAAMAADLGLDRQVLVLNRTSPGTALPDIPGLPPLAVAIPPLPGLLARQMDNPSVLGLPEQSGIDAAMDAILAALAASGPDQPQPPRCVPCATSS</sequence>
<evidence type="ECO:0000313" key="4">
    <source>
        <dbReference type="EMBL" id="KUG28789.1"/>
    </source>
</evidence>
<dbReference type="GO" id="GO:0016887">
    <property type="term" value="F:ATP hydrolysis activity"/>
    <property type="evidence" value="ECO:0007669"/>
    <property type="project" value="TreeGrafter"/>
</dbReference>
<evidence type="ECO:0000256" key="2">
    <source>
        <dbReference type="ARBA" id="ARBA00022840"/>
    </source>
</evidence>
<dbReference type="GO" id="GO:0005524">
    <property type="term" value="F:ATP binding"/>
    <property type="evidence" value="ECO:0007669"/>
    <property type="project" value="UniProtKB-KW"/>
</dbReference>